<dbReference type="InterPro" id="IPR001736">
    <property type="entry name" value="PLipase_D/transphosphatidylase"/>
</dbReference>
<reference evidence="8 9" key="1">
    <citation type="submission" date="2024-09" db="EMBL/GenBank/DDBJ databases">
        <authorList>
            <person name="Pan X."/>
        </authorList>
    </citation>
    <scope>NUCLEOTIDE SEQUENCE [LARGE SCALE GENOMIC DNA]</scope>
    <source>
        <strain evidence="8 9">B2969</strain>
    </source>
</reference>
<dbReference type="Proteomes" id="UP001610861">
    <property type="component" value="Unassembled WGS sequence"/>
</dbReference>
<dbReference type="Pfam" id="PF13091">
    <property type="entry name" value="PLDc_2"/>
    <property type="match status" value="1"/>
</dbReference>
<proteinExistence type="inferred from homology"/>
<keyword evidence="4" id="KW-0378">Hydrolase</keyword>
<dbReference type="PANTHER" id="PTHR43856">
    <property type="entry name" value="CARDIOLIPIN HYDROLASE"/>
    <property type="match status" value="1"/>
</dbReference>
<dbReference type="InterPro" id="IPR025202">
    <property type="entry name" value="PLD-like_dom"/>
</dbReference>
<protein>
    <recommendedName>
        <fullName evidence="3">phospholipase D</fullName>
        <ecNumber evidence="3">3.1.4.4</ecNumber>
    </recommendedName>
</protein>
<dbReference type="PANTHER" id="PTHR43856:SF1">
    <property type="entry name" value="MITOCHONDRIAL CARDIOLIPIN HYDROLASE"/>
    <property type="match status" value="1"/>
</dbReference>
<keyword evidence="9" id="KW-1185">Reference proteome</keyword>
<dbReference type="RefSeq" id="WP_397557444.1">
    <property type="nucleotide sequence ID" value="NZ_JBIQWL010000006.1"/>
</dbReference>
<dbReference type="PROSITE" id="PS50035">
    <property type="entry name" value="PLD"/>
    <property type="match status" value="1"/>
</dbReference>
<evidence type="ECO:0000256" key="2">
    <source>
        <dbReference type="ARBA" id="ARBA00008664"/>
    </source>
</evidence>
<evidence type="ECO:0000256" key="4">
    <source>
        <dbReference type="ARBA" id="ARBA00022801"/>
    </source>
</evidence>
<evidence type="ECO:0000256" key="3">
    <source>
        <dbReference type="ARBA" id="ARBA00012027"/>
    </source>
</evidence>
<dbReference type="InterPro" id="IPR051406">
    <property type="entry name" value="PLD_domain"/>
</dbReference>
<evidence type="ECO:0000259" key="7">
    <source>
        <dbReference type="PROSITE" id="PS50035"/>
    </source>
</evidence>
<name>A0ABW7QCX9_9MICO</name>
<accession>A0ABW7QCX9</accession>
<evidence type="ECO:0000256" key="5">
    <source>
        <dbReference type="ARBA" id="ARBA00022963"/>
    </source>
</evidence>
<keyword evidence="5" id="KW-0442">Lipid degradation</keyword>
<dbReference type="Gene3D" id="3.30.870.10">
    <property type="entry name" value="Endonuclease Chain A"/>
    <property type="match status" value="2"/>
</dbReference>
<evidence type="ECO:0000256" key="1">
    <source>
        <dbReference type="ARBA" id="ARBA00000798"/>
    </source>
</evidence>
<keyword evidence="6" id="KW-0443">Lipid metabolism</keyword>
<evidence type="ECO:0000313" key="9">
    <source>
        <dbReference type="Proteomes" id="UP001610861"/>
    </source>
</evidence>
<dbReference type="EC" id="3.1.4.4" evidence="3"/>
<feature type="domain" description="PLD phosphodiesterase" evidence="7">
    <location>
        <begin position="440"/>
        <end position="471"/>
    </location>
</feature>
<comment type="similarity">
    <text evidence="2">Belongs to the phospholipase D family.</text>
</comment>
<comment type="catalytic activity">
    <reaction evidence="1">
        <text>a 1,2-diacyl-sn-glycero-3-phosphocholine + H2O = a 1,2-diacyl-sn-glycero-3-phosphate + choline + H(+)</text>
        <dbReference type="Rhea" id="RHEA:14445"/>
        <dbReference type="ChEBI" id="CHEBI:15354"/>
        <dbReference type="ChEBI" id="CHEBI:15377"/>
        <dbReference type="ChEBI" id="CHEBI:15378"/>
        <dbReference type="ChEBI" id="CHEBI:57643"/>
        <dbReference type="ChEBI" id="CHEBI:58608"/>
        <dbReference type="EC" id="3.1.4.4"/>
    </reaction>
</comment>
<comment type="caution">
    <text evidence="8">The sequence shown here is derived from an EMBL/GenBank/DDBJ whole genome shotgun (WGS) entry which is preliminary data.</text>
</comment>
<dbReference type="SUPFAM" id="SSF56024">
    <property type="entry name" value="Phospholipase D/nuclease"/>
    <property type="match status" value="2"/>
</dbReference>
<dbReference type="EMBL" id="JBIQWL010000006">
    <property type="protein sequence ID" value="MFH8251998.1"/>
    <property type="molecule type" value="Genomic_DNA"/>
</dbReference>
<evidence type="ECO:0000313" key="8">
    <source>
        <dbReference type="EMBL" id="MFH8251998.1"/>
    </source>
</evidence>
<evidence type="ECO:0000256" key="6">
    <source>
        <dbReference type="ARBA" id="ARBA00023098"/>
    </source>
</evidence>
<gene>
    <name evidence="8" type="ORF">ACH3VR_16655</name>
</gene>
<sequence length="560" mass="61199">MRRQETHDGITVQAIAGTHAVLLGFDVAGLDQLDALGFAIRRKDHADDEQYYLRGMKVFPSVVPDPAPGQNYSLRRQPVQGFQWGDYTAKPGRTYTYRVALLHAPVAAPTIGAFVDVTVTTELEDDGVHGVWFNRGVAGSQAWNAKFGPPSEELKKPTSSAWAWLSRGLGEAFLATVGSAADASWAIHGAFYEFTWTEALDAFAAAAARGVDVQLVVHGRDKDPDGADADNDETAARNHVAATQAGLDPLITWRVAPNKGALQHNKFLVLSHNGVPVAVWTGSTNLTQGAVYGHSNVGHLVHDADVAAAFLTYWQQLHAPNTTAQLRLWSEANNPLPTPLPIPVFSPRRTNSDLLTVYADLFDAADSSVHLTGAFGLNAVFRARLGIPRDYPRTVLLDKQPPFKTRIPRDDKNVRVVWGGHLSSQLEQWAAEQLTGFNGHVPYIHLKVILIDPLSDAPAVLTGSANYSDASTEANEENTLVLQTTPTGITSAEAMKRISDIYLTEYHRLFMHHVFRAFAQPHTPGLASSGDRGLKEDKSWIEPYLTGWRARQRTLFAGTD</sequence>
<organism evidence="8 9">
    <name type="scientific">Microbacterium alkaliflavum</name>
    <dbReference type="NCBI Taxonomy" id="3248839"/>
    <lineage>
        <taxon>Bacteria</taxon>
        <taxon>Bacillati</taxon>
        <taxon>Actinomycetota</taxon>
        <taxon>Actinomycetes</taxon>
        <taxon>Micrococcales</taxon>
        <taxon>Microbacteriaceae</taxon>
        <taxon>Microbacterium</taxon>
    </lineage>
</organism>
<dbReference type="CDD" id="cd09172">
    <property type="entry name" value="PLDc_Nuc_like_unchar1_1"/>
    <property type="match status" value="1"/>
</dbReference>